<dbReference type="PANTHER" id="PTHR11616">
    <property type="entry name" value="SODIUM/CHLORIDE DEPENDENT TRANSPORTER"/>
    <property type="match status" value="1"/>
</dbReference>
<dbReference type="PANTHER" id="PTHR11616:SF295">
    <property type="entry name" value="SODIUM: NEUROTRANSMITTER SYMPORTER FAMILY"/>
    <property type="match status" value="1"/>
</dbReference>
<evidence type="ECO:0000313" key="9">
    <source>
        <dbReference type="Proteomes" id="UP000050640"/>
    </source>
</evidence>
<dbReference type="STRING" id="1147741.A0A0R3S287"/>
<feature type="transmembrane region" description="Helical" evidence="8">
    <location>
        <begin position="140"/>
        <end position="158"/>
    </location>
</feature>
<dbReference type="SUPFAM" id="SSF161070">
    <property type="entry name" value="SNF-like"/>
    <property type="match status" value="1"/>
</dbReference>
<reference evidence="10" key="1">
    <citation type="submission" date="2017-02" db="UniProtKB">
        <authorList>
            <consortium name="WormBaseParasite"/>
        </authorList>
    </citation>
    <scope>IDENTIFICATION</scope>
</reference>
<keyword evidence="9" id="KW-1185">Reference proteome</keyword>
<dbReference type="GO" id="GO:0089718">
    <property type="term" value="P:amino acid import across plasma membrane"/>
    <property type="evidence" value="ECO:0007669"/>
    <property type="project" value="TreeGrafter"/>
</dbReference>
<name>A0A0R3S287_9BILA</name>
<dbReference type="WBParaSite" id="EEL_0000881401-mRNA-1">
    <property type="protein sequence ID" value="EEL_0000881401-mRNA-1"/>
    <property type="gene ID" value="EEL_0000881401"/>
</dbReference>
<evidence type="ECO:0000256" key="1">
    <source>
        <dbReference type="ARBA" id="ARBA00004141"/>
    </source>
</evidence>
<evidence type="ECO:0000256" key="4">
    <source>
        <dbReference type="ARBA" id="ARBA00022847"/>
    </source>
</evidence>
<keyword evidence="4" id="KW-0769">Symport</keyword>
<evidence type="ECO:0000256" key="2">
    <source>
        <dbReference type="ARBA" id="ARBA00022448"/>
    </source>
</evidence>
<feature type="transmembrane region" description="Helical" evidence="8">
    <location>
        <begin position="226"/>
        <end position="254"/>
    </location>
</feature>
<evidence type="ECO:0000256" key="8">
    <source>
        <dbReference type="SAM" id="Phobius"/>
    </source>
</evidence>
<feature type="transmembrane region" description="Helical" evidence="8">
    <location>
        <begin position="13"/>
        <end position="35"/>
    </location>
</feature>
<keyword evidence="5 8" id="KW-1133">Transmembrane helix</keyword>
<keyword evidence="7" id="KW-0915">Sodium</keyword>
<dbReference type="Pfam" id="PF00209">
    <property type="entry name" value="SNF"/>
    <property type="match status" value="1"/>
</dbReference>
<keyword evidence="7" id="KW-0479">Metal-binding</keyword>
<proteinExistence type="predicted"/>
<evidence type="ECO:0000256" key="5">
    <source>
        <dbReference type="ARBA" id="ARBA00022989"/>
    </source>
</evidence>
<dbReference type="Proteomes" id="UP000050640">
    <property type="component" value="Unplaced"/>
</dbReference>
<feature type="transmembrane region" description="Helical" evidence="8">
    <location>
        <begin position="73"/>
        <end position="97"/>
    </location>
</feature>
<evidence type="ECO:0000256" key="6">
    <source>
        <dbReference type="ARBA" id="ARBA00023136"/>
    </source>
</evidence>
<dbReference type="GO" id="GO:0005886">
    <property type="term" value="C:plasma membrane"/>
    <property type="evidence" value="ECO:0007669"/>
    <property type="project" value="TreeGrafter"/>
</dbReference>
<evidence type="ECO:0000256" key="3">
    <source>
        <dbReference type="ARBA" id="ARBA00022692"/>
    </source>
</evidence>
<evidence type="ECO:0000256" key="7">
    <source>
        <dbReference type="PIRSR" id="PIRSR600175-1"/>
    </source>
</evidence>
<dbReference type="GO" id="GO:0005283">
    <property type="term" value="F:amino acid:sodium symporter activity"/>
    <property type="evidence" value="ECO:0007669"/>
    <property type="project" value="TreeGrafter"/>
</dbReference>
<protein>
    <submittedName>
        <fullName evidence="10">Transmembrane protein</fullName>
    </submittedName>
</protein>
<keyword evidence="6 8" id="KW-0472">Membrane</keyword>
<dbReference type="AlphaFoldDB" id="A0A0R3S287"/>
<feature type="binding site" evidence="7">
    <location>
        <position position="102"/>
    </location>
    <ligand>
        <name>Na(+)</name>
        <dbReference type="ChEBI" id="CHEBI:29101"/>
        <label>1</label>
    </ligand>
</feature>
<dbReference type="GO" id="GO:0046872">
    <property type="term" value="F:metal ion binding"/>
    <property type="evidence" value="ECO:0007669"/>
    <property type="project" value="UniProtKB-KW"/>
</dbReference>
<dbReference type="PROSITE" id="PS50267">
    <property type="entry name" value="NA_NEUROTRAN_SYMP_3"/>
    <property type="match status" value="1"/>
</dbReference>
<dbReference type="GO" id="GO:0015179">
    <property type="term" value="F:L-amino acid transmembrane transporter activity"/>
    <property type="evidence" value="ECO:0007669"/>
    <property type="project" value="TreeGrafter"/>
</dbReference>
<evidence type="ECO:0000313" key="10">
    <source>
        <dbReference type="WBParaSite" id="EEL_0000881401-mRNA-1"/>
    </source>
</evidence>
<feature type="binding site" evidence="7">
    <location>
        <position position="98"/>
    </location>
    <ligand>
        <name>Na(+)</name>
        <dbReference type="ChEBI" id="CHEBI:29101"/>
        <label>1</label>
    </ligand>
</feature>
<feature type="transmembrane region" description="Helical" evidence="8">
    <location>
        <begin position="274"/>
        <end position="291"/>
    </location>
</feature>
<accession>A0A0R3S287</accession>
<keyword evidence="2" id="KW-0813">Transport</keyword>
<sequence>MKLKFQNQYFSDAWIILFGHIVLTLIQVLVILGFLGHLSVRLGLQPIELLDRGEAQMWHILAYMSYVPDIRTWTAILLFMCIFVLLNIFASFCYYFLLGCRSPDLKITYVFFQYLLILNILATFEDAFGEKSSRCFPRFVLNLLICSVAFVFSLYFATQGGRYAHELVGGYLRYVTLWIILFFEMLAVGWFYCRYYSTLMKATLLSAPKEGAHRLGKDLHTMLRRACCWCVGHFILYFVYLLPAIPVATATLNLINYDYSTYSSGVHEWKYSEVLGWTIALIPLLPIPLFMQFRICRTCIKGPGVTKWQKLKNAISSPLPYEVIKMSSPPAIRGYSSDTPGYVLLPQAPLAEPEVFSEVRFEHY</sequence>
<organism evidence="9 10">
    <name type="scientific">Elaeophora elaphi</name>
    <dbReference type="NCBI Taxonomy" id="1147741"/>
    <lineage>
        <taxon>Eukaryota</taxon>
        <taxon>Metazoa</taxon>
        <taxon>Ecdysozoa</taxon>
        <taxon>Nematoda</taxon>
        <taxon>Chromadorea</taxon>
        <taxon>Rhabditida</taxon>
        <taxon>Spirurina</taxon>
        <taxon>Spiruromorpha</taxon>
        <taxon>Filarioidea</taxon>
        <taxon>Onchocercidae</taxon>
        <taxon>Elaeophora</taxon>
    </lineage>
</organism>
<dbReference type="InterPro" id="IPR000175">
    <property type="entry name" value="Na/ntran_symport"/>
</dbReference>
<dbReference type="InterPro" id="IPR037272">
    <property type="entry name" value="SNS_sf"/>
</dbReference>
<keyword evidence="3 8" id="KW-0812">Transmembrane</keyword>
<comment type="subcellular location">
    <subcellularLocation>
        <location evidence="1">Membrane</location>
        <topology evidence="1">Multi-pass membrane protein</topology>
    </subcellularLocation>
</comment>
<feature type="transmembrane region" description="Helical" evidence="8">
    <location>
        <begin position="170"/>
        <end position="193"/>
    </location>
</feature>